<keyword evidence="5" id="KW-1185">Reference proteome</keyword>
<dbReference type="Gene3D" id="3.40.50.300">
    <property type="entry name" value="P-loop containing nucleotide triphosphate hydrolases"/>
    <property type="match status" value="1"/>
</dbReference>
<feature type="region of interest" description="Disordered" evidence="3">
    <location>
        <begin position="803"/>
        <end position="875"/>
    </location>
</feature>
<protein>
    <submittedName>
        <fullName evidence="4">Uncharacterized protein</fullName>
    </submittedName>
</protein>
<dbReference type="GO" id="GO:0006886">
    <property type="term" value="P:intracellular protein transport"/>
    <property type="evidence" value="ECO:0007669"/>
    <property type="project" value="TreeGrafter"/>
</dbReference>
<dbReference type="GeneID" id="39737544"/>
<dbReference type="EMBL" id="LN835307">
    <property type="protein sequence ID" value="CRH01416.1"/>
    <property type="molecule type" value="Genomic_DNA"/>
</dbReference>
<dbReference type="GO" id="GO:0005794">
    <property type="term" value="C:Golgi apparatus"/>
    <property type="evidence" value="ECO:0007669"/>
    <property type="project" value="TreeGrafter"/>
</dbReference>
<accession>A0A1J1HA75</accession>
<dbReference type="OrthoDB" id="442317at2759"/>
<dbReference type="KEGG" id="prel:PRELSG_1230000"/>
<dbReference type="PANTHER" id="PTHR45909">
    <property type="entry name" value="ADP-RIBOSYLATION FACTOR-RELATED PROTEIN 1"/>
    <property type="match status" value="1"/>
</dbReference>
<dbReference type="GO" id="GO:0043001">
    <property type="term" value="P:Golgi to plasma membrane protein transport"/>
    <property type="evidence" value="ECO:0007669"/>
    <property type="project" value="TreeGrafter"/>
</dbReference>
<feature type="compositionally biased region" description="Basic and acidic residues" evidence="3">
    <location>
        <begin position="853"/>
        <end position="866"/>
    </location>
</feature>
<proteinExistence type="predicted"/>
<reference evidence="4 5" key="1">
    <citation type="submission" date="2015-04" db="EMBL/GenBank/DDBJ databases">
        <authorList>
            <consortium name="Pathogen Informatics"/>
        </authorList>
    </citation>
    <scope>NUCLEOTIDE SEQUENCE [LARGE SCALE GENOMIC DNA]</scope>
    <source>
        <strain evidence="4 5">SGS1</strain>
    </source>
</reference>
<keyword evidence="1" id="KW-0547">Nucleotide-binding</keyword>
<feature type="compositionally biased region" description="Basic and acidic residues" evidence="3">
    <location>
        <begin position="803"/>
        <end position="814"/>
    </location>
</feature>
<evidence type="ECO:0000256" key="2">
    <source>
        <dbReference type="ARBA" id="ARBA00023134"/>
    </source>
</evidence>
<dbReference type="GO" id="GO:0005525">
    <property type="term" value="F:GTP binding"/>
    <property type="evidence" value="ECO:0007669"/>
    <property type="project" value="UniProtKB-KW"/>
</dbReference>
<evidence type="ECO:0000256" key="1">
    <source>
        <dbReference type="ARBA" id="ARBA00022741"/>
    </source>
</evidence>
<dbReference type="RefSeq" id="XP_028534416.1">
    <property type="nucleotide sequence ID" value="XM_028678092.1"/>
</dbReference>
<evidence type="ECO:0000256" key="3">
    <source>
        <dbReference type="SAM" id="MobiDB-lite"/>
    </source>
</evidence>
<dbReference type="GO" id="GO:0034067">
    <property type="term" value="P:protein localization to Golgi apparatus"/>
    <property type="evidence" value="ECO:0007669"/>
    <property type="project" value="TreeGrafter"/>
</dbReference>
<name>A0A1J1HA75_PLARL</name>
<sequence length="978" mass="116788">MFSLIKSIFANTQKKEELKILIIGECGSGKTSLFNLISSYDNKSKYDILNTEILRNHDHANCALGFNTKSIIFNKKNLKIYDLEGTATNTINIYDCYYDDSNVIFYVIDSRSEKHIFKTIIYLSHLCNNSIKDKYNSENKNEDFFKPTIILGNKSEDGTSFFSAPCISNYIKTIDIYKNEKFWNFVLSNDNIFLNYYLGILHEKVVDYFLVNNYSFNEFILKEKKDENLYSEIIGKSNSLINNIKNNNKGYITVEEVESNELLSNIMKNIINENISNYKNMPIEVYNISVLKNKGICEVIEIMFEKYFKKEKHNNLSNIYNINYEKDNKIIQNMNEHIPYNENEEKGTKKNMRYNKKYNYDAILNTNDKFNSQNIIYNGNRNNTMNKLVYSYYPSNPINDYISEKNYHFRNNVYKKRINKKKEKYSSIQKNNYIMYMSNTNSVNLFIEHIQHLYFGRDNYENILDNLTFTHNKNVKIKKKLKIFKINKKKNNISECKLNNSEEQNTTNAKKELYKNNYTNERKIKKKKEYSENKILSEKLKEVEEIIQKEIEKKAEENIKSDVEKKVEENIEDEIEKKVEENIEDEVEKKNEENLECEEKKENEEGKGQHKEGKCKVLYEENKEKKGLINKEMKQYIQTKHEKIYVVSEDRENEDKKEKKELNEQINVKERRKKGINDQENHEERKIREKKTNKNVKNKNHKYEIIQESHGYNNDKKCDEFKNNSNYFINENYLKSASNLSSVSLLDSDTILKLAERGEDSCKNVSKKMSQNFFQKKKEKSFILSELQNIYCYENIEQNNKNTEQEVRENAYEEEKGEEEQTEEQEEEEQEEHEEEQQQKGQDQEVEYEEEKEAEKEQSEQLKEQQQKNFKNNNMYKEMREGNYMNNIESTCCSYNKKEAHEKCSSYKEISLNNIKNNKNNYIYKGKINKKRYLFMKKKKKKKLLQNMKLINIEENSSSSLEDVNLMNIMYVDSLHKI</sequence>
<dbReference type="Proteomes" id="UP000220158">
    <property type="component" value="Chromosome 12"/>
</dbReference>
<feature type="region of interest" description="Disordered" evidence="3">
    <location>
        <begin position="584"/>
        <end position="613"/>
    </location>
</feature>
<organism evidence="4 5">
    <name type="scientific">Plasmodium relictum</name>
    <dbReference type="NCBI Taxonomy" id="85471"/>
    <lineage>
        <taxon>Eukaryota</taxon>
        <taxon>Sar</taxon>
        <taxon>Alveolata</taxon>
        <taxon>Apicomplexa</taxon>
        <taxon>Aconoidasida</taxon>
        <taxon>Haemosporida</taxon>
        <taxon>Plasmodiidae</taxon>
        <taxon>Plasmodium</taxon>
        <taxon>Plasmodium (Haemamoeba)</taxon>
    </lineage>
</organism>
<dbReference type="OMA" id="APCISNY"/>
<evidence type="ECO:0000313" key="5">
    <source>
        <dbReference type="Proteomes" id="UP000220158"/>
    </source>
</evidence>
<keyword evidence="2" id="KW-0342">GTP-binding</keyword>
<dbReference type="InterPro" id="IPR024156">
    <property type="entry name" value="Small_GTPase_ARF"/>
</dbReference>
<dbReference type="GO" id="GO:0003924">
    <property type="term" value="F:GTPase activity"/>
    <property type="evidence" value="ECO:0007669"/>
    <property type="project" value="TreeGrafter"/>
</dbReference>
<feature type="compositionally biased region" description="Acidic residues" evidence="3">
    <location>
        <begin position="815"/>
        <end position="835"/>
    </location>
</feature>
<gene>
    <name evidence="4" type="ORF">PRELSG_1230000</name>
</gene>
<dbReference type="VEuPathDB" id="PlasmoDB:PRELSG_1230000"/>
<dbReference type="PANTHER" id="PTHR45909:SF1">
    <property type="entry name" value="ADP-RIBOSYLATION FACTOR-RELATED PROTEIN 1"/>
    <property type="match status" value="1"/>
</dbReference>
<feature type="region of interest" description="Disordered" evidence="3">
    <location>
        <begin position="650"/>
        <end position="684"/>
    </location>
</feature>
<dbReference type="InterPro" id="IPR027417">
    <property type="entry name" value="P-loop_NTPase"/>
</dbReference>
<evidence type="ECO:0000313" key="4">
    <source>
        <dbReference type="EMBL" id="CRH01416.1"/>
    </source>
</evidence>
<dbReference type="AlphaFoldDB" id="A0A1J1HA75"/>
<dbReference type="SUPFAM" id="SSF52540">
    <property type="entry name" value="P-loop containing nucleoside triphosphate hydrolases"/>
    <property type="match status" value="1"/>
</dbReference>